<dbReference type="EMBL" id="CAEZUP010000030">
    <property type="protein sequence ID" value="CAB4607757.1"/>
    <property type="molecule type" value="Genomic_DNA"/>
</dbReference>
<sequence>MKPLAAFGQSPPPYANVISRPDTGSETDWIRPPVHFWPSIGFAEPVTLDKYETPVSPSGAKIAVASLVVTENVPSSLRISTGANPFVFRSPLPSCTGLNAPPVASR</sequence>
<protein>
    <submittedName>
        <fullName evidence="2">Unannotated protein</fullName>
    </submittedName>
</protein>
<organism evidence="2">
    <name type="scientific">freshwater metagenome</name>
    <dbReference type="NCBI Taxonomy" id="449393"/>
    <lineage>
        <taxon>unclassified sequences</taxon>
        <taxon>metagenomes</taxon>
        <taxon>ecological metagenomes</taxon>
    </lineage>
</organism>
<accession>A0A6J6H232</accession>
<reference evidence="2" key="1">
    <citation type="submission" date="2020-05" db="EMBL/GenBank/DDBJ databases">
        <authorList>
            <person name="Chiriac C."/>
            <person name="Salcher M."/>
            <person name="Ghai R."/>
            <person name="Kavagutti S V."/>
        </authorList>
    </citation>
    <scope>NUCLEOTIDE SEQUENCE</scope>
</reference>
<gene>
    <name evidence="2" type="ORF">UFOPK1835_00881</name>
</gene>
<evidence type="ECO:0000256" key="1">
    <source>
        <dbReference type="SAM" id="MobiDB-lite"/>
    </source>
</evidence>
<dbReference type="AlphaFoldDB" id="A0A6J6H232"/>
<name>A0A6J6H232_9ZZZZ</name>
<feature type="region of interest" description="Disordered" evidence="1">
    <location>
        <begin position="1"/>
        <end position="23"/>
    </location>
</feature>
<evidence type="ECO:0000313" key="2">
    <source>
        <dbReference type="EMBL" id="CAB4607757.1"/>
    </source>
</evidence>
<proteinExistence type="predicted"/>